<organism evidence="1 2">
    <name type="scientific">Phialocephala subalpina</name>
    <dbReference type="NCBI Taxonomy" id="576137"/>
    <lineage>
        <taxon>Eukaryota</taxon>
        <taxon>Fungi</taxon>
        <taxon>Dikarya</taxon>
        <taxon>Ascomycota</taxon>
        <taxon>Pezizomycotina</taxon>
        <taxon>Leotiomycetes</taxon>
        <taxon>Helotiales</taxon>
        <taxon>Mollisiaceae</taxon>
        <taxon>Phialocephala</taxon>
        <taxon>Phialocephala fortinii species complex</taxon>
    </lineage>
</organism>
<accession>A0A1L7WG44</accession>
<evidence type="ECO:0000313" key="1">
    <source>
        <dbReference type="EMBL" id="CZR51742.1"/>
    </source>
</evidence>
<dbReference type="AlphaFoldDB" id="A0A1L7WG44"/>
<evidence type="ECO:0008006" key="3">
    <source>
        <dbReference type="Google" id="ProtNLM"/>
    </source>
</evidence>
<dbReference type="InterPro" id="IPR032710">
    <property type="entry name" value="NTF2-like_dom_sf"/>
</dbReference>
<dbReference type="Gene3D" id="3.10.450.50">
    <property type="match status" value="1"/>
</dbReference>
<dbReference type="Proteomes" id="UP000184330">
    <property type="component" value="Unassembled WGS sequence"/>
</dbReference>
<dbReference type="EMBL" id="FJOG01000002">
    <property type="protein sequence ID" value="CZR51742.1"/>
    <property type="molecule type" value="Genomic_DNA"/>
</dbReference>
<dbReference type="STRING" id="576137.A0A1L7WG44"/>
<dbReference type="OrthoDB" id="4971611at2759"/>
<keyword evidence="2" id="KW-1185">Reference proteome</keyword>
<gene>
    <name evidence="1" type="ORF">PAC_01619</name>
</gene>
<evidence type="ECO:0000313" key="2">
    <source>
        <dbReference type="Proteomes" id="UP000184330"/>
    </source>
</evidence>
<sequence length="183" mass="21064">MAENIYFEHKGPYDAHSRSNDALRFLANYTAKIDSANYDGSYLPYYHPDAVFHDATGIDYVGGQAIWTWITKLFEPFNSIYMEIRLCLVVSRPDGTHTIHCEWFAHFWLKHVKDENGESKKITIPRGMVFELGPAKDDGSERKAGEDVGFEGLQILSARLYYDRSLLVPYLRRSEQEVEKFGA</sequence>
<reference evidence="1 2" key="1">
    <citation type="submission" date="2016-03" db="EMBL/GenBank/DDBJ databases">
        <authorList>
            <person name="Ploux O."/>
        </authorList>
    </citation>
    <scope>NUCLEOTIDE SEQUENCE [LARGE SCALE GENOMIC DNA]</scope>
    <source>
        <strain evidence="1 2">UAMH 11012</strain>
    </source>
</reference>
<dbReference type="SUPFAM" id="SSF54427">
    <property type="entry name" value="NTF2-like"/>
    <property type="match status" value="1"/>
</dbReference>
<protein>
    <recommendedName>
        <fullName evidence="3">SnoaL-like domain-containing protein</fullName>
    </recommendedName>
</protein>
<name>A0A1L7WG44_9HELO</name>
<proteinExistence type="predicted"/>